<dbReference type="Pfam" id="PF01520">
    <property type="entry name" value="Amidase_3"/>
    <property type="match status" value="1"/>
</dbReference>
<proteinExistence type="predicted"/>
<dbReference type="PANTHER" id="PTHR30032">
    <property type="entry name" value="N-ACETYLMURAMOYL-L-ALANINE AMIDASE-RELATED"/>
    <property type="match status" value="1"/>
</dbReference>
<evidence type="ECO:0000256" key="1">
    <source>
        <dbReference type="SAM" id="SignalP"/>
    </source>
</evidence>
<dbReference type="SMART" id="SM00646">
    <property type="entry name" value="Ami_3"/>
    <property type="match status" value="1"/>
</dbReference>
<keyword evidence="4" id="KW-1185">Reference proteome</keyword>
<dbReference type="SUPFAM" id="SSF53187">
    <property type="entry name" value="Zn-dependent exopeptidases"/>
    <property type="match status" value="1"/>
</dbReference>
<dbReference type="PANTHER" id="PTHR30032:SF8">
    <property type="entry name" value="GERMINATION-SPECIFIC N-ACETYLMURAMOYL-L-ALANINE AMIDASE"/>
    <property type="match status" value="1"/>
</dbReference>
<dbReference type="RefSeq" id="WP_406763302.1">
    <property type="nucleotide sequence ID" value="NZ_JBJHZY010000001.1"/>
</dbReference>
<dbReference type="Gene3D" id="3.40.50.12090">
    <property type="match status" value="2"/>
</dbReference>
<feature type="signal peptide" evidence="1">
    <location>
        <begin position="1"/>
        <end position="27"/>
    </location>
</feature>
<feature type="domain" description="MurNAc-LAA" evidence="2">
    <location>
        <begin position="391"/>
        <end position="501"/>
    </location>
</feature>
<evidence type="ECO:0000313" key="4">
    <source>
        <dbReference type="Proteomes" id="UP001623661"/>
    </source>
</evidence>
<gene>
    <name evidence="3" type="ORF">ACJDUH_01070</name>
</gene>
<comment type="caution">
    <text evidence="3">The sequence shown here is derived from an EMBL/GenBank/DDBJ whole genome shotgun (WGS) entry which is preliminary data.</text>
</comment>
<feature type="chain" id="PRO_5045931362" evidence="1">
    <location>
        <begin position="28"/>
        <end position="506"/>
    </location>
</feature>
<dbReference type="EMBL" id="JBJHZY010000001">
    <property type="protein sequence ID" value="MFL0266673.1"/>
    <property type="molecule type" value="Genomic_DNA"/>
</dbReference>
<evidence type="ECO:0000313" key="3">
    <source>
        <dbReference type="EMBL" id="MFL0266673.1"/>
    </source>
</evidence>
<name>A0ABW8TNC6_9CLOT</name>
<reference evidence="3 4" key="1">
    <citation type="submission" date="2024-11" db="EMBL/GenBank/DDBJ databases">
        <authorList>
            <person name="Heng Y.C."/>
            <person name="Lim A.C.H."/>
            <person name="Lee J.K.Y."/>
            <person name="Kittelmann S."/>
        </authorList>
    </citation>
    <scope>NUCLEOTIDE SEQUENCE [LARGE SCALE GENOMIC DNA]</scope>
    <source>
        <strain evidence="3 4">WILCCON 0202</strain>
    </source>
</reference>
<accession>A0ABW8TNC6</accession>
<dbReference type="InterPro" id="IPR007253">
    <property type="entry name" value="Cell_wall-bd_2"/>
</dbReference>
<protein>
    <submittedName>
        <fullName evidence="3">Cell wall-binding repeat-containing protein</fullName>
    </submittedName>
</protein>
<dbReference type="CDD" id="cd02696">
    <property type="entry name" value="MurNAc-LAA"/>
    <property type="match status" value="1"/>
</dbReference>
<dbReference type="Pfam" id="PF04122">
    <property type="entry name" value="CW_binding_2"/>
    <property type="match status" value="3"/>
</dbReference>
<dbReference type="InterPro" id="IPR002508">
    <property type="entry name" value="MurNAc-LAA_cat"/>
</dbReference>
<dbReference type="InterPro" id="IPR051922">
    <property type="entry name" value="Bact_Sporulation_Assoc"/>
</dbReference>
<dbReference type="Proteomes" id="UP001623661">
    <property type="component" value="Unassembled WGS sequence"/>
</dbReference>
<dbReference type="Gene3D" id="3.40.630.40">
    <property type="entry name" value="Zn-dependent exopeptidases"/>
    <property type="match status" value="1"/>
</dbReference>
<keyword evidence="1" id="KW-0732">Signal</keyword>
<evidence type="ECO:0000259" key="2">
    <source>
        <dbReference type="SMART" id="SM00646"/>
    </source>
</evidence>
<organism evidence="3 4">
    <name type="scientific">Candidatus Clostridium radicumherbarum</name>
    <dbReference type="NCBI Taxonomy" id="3381662"/>
    <lineage>
        <taxon>Bacteria</taxon>
        <taxon>Bacillati</taxon>
        <taxon>Bacillota</taxon>
        <taxon>Clostridia</taxon>
        <taxon>Eubacteriales</taxon>
        <taxon>Clostridiaceae</taxon>
        <taxon>Clostridium</taxon>
    </lineage>
</organism>
<sequence length="506" mass="53566">MKKMLNIVVFAAVILLLTIFNSNKAYAIDTTRFGGADRYATALEVSRNNWTNSDYAILASGKDYPDALCATPLAKKYNAPILLTQGDTLTADIKSEFTRLLVKNVYIIGGTGAVSQNVENSIKALGINVIRLGGINRYKTSLLIAKELGTSTKVALASGDDFPDAVSVAAPAALSSMPILLSSKSTIDDEIKQFINSTSRDVVYVIGGSGAISDTVLNQFSNTKRLAGLNRIQTNLAVINEFLPALDLSKVFVASAQDFPDGLSGSAAAALTASPVFLLDKTNLAPSISFITPNISESASFKILGGTGAISSSIEQQLKTLKNKTVVIDAGHGGQDPGAIGPTGIKEKDVNLAVALKLGPLLQAQGINVVYTRVDDNIPWTTVTNDLQMRCDIANKANADFFISIHSNSNDSSLPYGTETYYTTQKPSDGSLAQIIQSNLVAQNGLSNRGIKTANYYVLNNTAMPAVLAELGFISNPTEEQLLNSPDFQAKCANGLANGIKQVLGL</sequence>